<dbReference type="PATRIC" id="fig|1435349.4.peg.2005"/>
<dbReference type="Proteomes" id="UP000032578">
    <property type="component" value="Unassembled WGS sequence"/>
</dbReference>
<reference evidence="2 3" key="1">
    <citation type="submission" date="2014-11" db="EMBL/GenBank/DDBJ databases">
        <title>Tamlana sedimentorum sp. nov., isolated from shallow sand sediments of the Sea of Japan.</title>
        <authorList>
            <person name="Romanenko L.A."/>
        </authorList>
    </citation>
    <scope>NUCLEOTIDE SEQUENCE [LARGE SCALE GENOMIC DNA]</scope>
    <source>
        <strain evidence="2 3">JCM 19808</strain>
    </source>
</reference>
<dbReference type="AlphaFoldDB" id="A0A0D7WBG4"/>
<evidence type="ECO:0008006" key="4">
    <source>
        <dbReference type="Google" id="ProtNLM"/>
    </source>
</evidence>
<proteinExistence type="predicted"/>
<keyword evidence="1" id="KW-0732">Signal</keyword>
<sequence length="168" mass="18709">MNIMKKLAVVLAGLFIGATAFAKTPNTDNLNNNKRIVTTYKNAEPIIFIEGGIEFFIYPNGNFNYNTKINYANSRRGNSVIKDRTGKITRIGTVNIIYDRFGNITRAGSININYNNAVVSKIGGLQVNYNRNGKIVTRKGSVKTNSKVTKTKVVTKKTVVKTTNKNRR</sequence>
<protein>
    <recommendedName>
        <fullName evidence="4">Organic solvent tolerance-like N-terminal domain-containing protein</fullName>
    </recommendedName>
</protein>
<evidence type="ECO:0000313" key="2">
    <source>
        <dbReference type="EMBL" id="KJD36028.1"/>
    </source>
</evidence>
<keyword evidence="3" id="KW-1185">Reference proteome</keyword>
<dbReference type="STRING" id="1435349.PW52_05265"/>
<gene>
    <name evidence="2" type="ORF">PW52_05265</name>
</gene>
<dbReference type="EMBL" id="JTDW01000004">
    <property type="protein sequence ID" value="KJD36028.1"/>
    <property type="molecule type" value="Genomic_DNA"/>
</dbReference>
<accession>A0A0D7WBG4</accession>
<comment type="caution">
    <text evidence="2">The sequence shown here is derived from an EMBL/GenBank/DDBJ whole genome shotgun (WGS) entry which is preliminary data.</text>
</comment>
<feature type="chain" id="PRO_5002325516" description="Organic solvent tolerance-like N-terminal domain-containing protein" evidence="1">
    <location>
        <begin position="23"/>
        <end position="168"/>
    </location>
</feature>
<feature type="signal peptide" evidence="1">
    <location>
        <begin position="1"/>
        <end position="22"/>
    </location>
</feature>
<evidence type="ECO:0000313" key="3">
    <source>
        <dbReference type="Proteomes" id="UP000032578"/>
    </source>
</evidence>
<evidence type="ECO:0000256" key="1">
    <source>
        <dbReference type="SAM" id="SignalP"/>
    </source>
</evidence>
<name>A0A0D7WBG4_9FLAO</name>
<organism evidence="2 3">
    <name type="scientific">Neotamlana sedimentorum</name>
    <dbReference type="NCBI Taxonomy" id="1435349"/>
    <lineage>
        <taxon>Bacteria</taxon>
        <taxon>Pseudomonadati</taxon>
        <taxon>Bacteroidota</taxon>
        <taxon>Flavobacteriia</taxon>
        <taxon>Flavobacteriales</taxon>
        <taxon>Flavobacteriaceae</taxon>
        <taxon>Neotamlana</taxon>
    </lineage>
</organism>